<feature type="non-terminal residue" evidence="1">
    <location>
        <position position="122"/>
    </location>
</feature>
<protein>
    <recommendedName>
        <fullName evidence="3">Transposase</fullName>
    </recommendedName>
</protein>
<organism evidence="1 2">
    <name type="scientific">Ruegeria spongiae</name>
    <dbReference type="NCBI Taxonomy" id="2942209"/>
    <lineage>
        <taxon>Bacteria</taxon>
        <taxon>Pseudomonadati</taxon>
        <taxon>Pseudomonadota</taxon>
        <taxon>Alphaproteobacteria</taxon>
        <taxon>Rhodobacterales</taxon>
        <taxon>Roseobacteraceae</taxon>
        <taxon>Ruegeria</taxon>
    </lineage>
</organism>
<name>A0ABT0Q981_9RHOB</name>
<evidence type="ECO:0008006" key="3">
    <source>
        <dbReference type="Google" id="ProtNLM"/>
    </source>
</evidence>
<comment type="caution">
    <text evidence="1">The sequence shown here is derived from an EMBL/GenBank/DDBJ whole genome shotgun (WGS) entry which is preliminary data.</text>
</comment>
<dbReference type="Proteomes" id="UP001203880">
    <property type="component" value="Unassembled WGS sequence"/>
</dbReference>
<dbReference type="RefSeq" id="WP_249713283.1">
    <property type="nucleotide sequence ID" value="NZ_JAMFMB010000046.1"/>
</dbReference>
<evidence type="ECO:0000313" key="1">
    <source>
        <dbReference type="EMBL" id="MCL6285977.1"/>
    </source>
</evidence>
<evidence type="ECO:0000313" key="2">
    <source>
        <dbReference type="Proteomes" id="UP001203880"/>
    </source>
</evidence>
<accession>A0ABT0Q981</accession>
<dbReference type="EMBL" id="JAMFMB010000046">
    <property type="protein sequence ID" value="MCL6285977.1"/>
    <property type="molecule type" value="Genomic_DNA"/>
</dbReference>
<proteinExistence type="predicted"/>
<gene>
    <name evidence="1" type="ORF">M3P21_20895</name>
</gene>
<sequence length="122" mass="14327">MEEGASKMRAKEKVACQLARDMWEVQNNYRTFRRVDPAAVKRSDISLGEDGDLFLTVWLKEAMGLPFQFSSKHLVSDFLAVETLKDLRARYYCSRKSLWRLLDQLGLDPWERVIKDYESHKP</sequence>
<keyword evidence="2" id="KW-1185">Reference proteome</keyword>
<reference evidence="1" key="1">
    <citation type="submission" date="2022-05" db="EMBL/GenBank/DDBJ databases">
        <authorList>
            <person name="Park J.-S."/>
        </authorList>
    </citation>
    <scope>NUCLEOTIDE SEQUENCE</scope>
    <source>
        <strain evidence="1">2012CJ41-6</strain>
    </source>
</reference>